<feature type="transmembrane region" description="Helical" evidence="2">
    <location>
        <begin position="50"/>
        <end position="72"/>
    </location>
</feature>
<evidence type="ECO:0000313" key="3">
    <source>
        <dbReference type="EMBL" id="TDL16454.1"/>
    </source>
</evidence>
<dbReference type="VEuPathDB" id="FungiDB:BD410DRAFT_731400"/>
<proteinExistence type="predicted"/>
<feature type="transmembrane region" description="Helical" evidence="2">
    <location>
        <begin position="258"/>
        <end position="285"/>
    </location>
</feature>
<name>A0A4Y7PM03_9AGAM</name>
<feature type="transmembrane region" description="Helical" evidence="2">
    <location>
        <begin position="148"/>
        <end position="167"/>
    </location>
</feature>
<gene>
    <name evidence="3" type="ORF">BD410DRAFT_731400</name>
</gene>
<dbReference type="AlphaFoldDB" id="A0A4Y7PM03"/>
<evidence type="ECO:0000256" key="2">
    <source>
        <dbReference type="SAM" id="Phobius"/>
    </source>
</evidence>
<dbReference type="Proteomes" id="UP000294933">
    <property type="component" value="Unassembled WGS sequence"/>
</dbReference>
<sequence length="453" mass="50665">MAQTSPATLLVWSVLSTLLGAFLLGHLWAFDRFKCLKWSSGPYSGAFKRIMTYTYLLSVPLITAYAYGFTFMKYEMGYFPLPGGGYTSMPYPLWPKKYQNAIFPLTMMFSLAWSLEMVTHLEELCFWLFLLNAGPNQPDWFRSPYSKIWAVGSVMALILMPTITSLSRSDPLKMEARTFLAGSSGDLVLNMFFIPILFKFPNFVRSIKKEGVDLDVIVRLTKFYELNVIRIVFRILFAVPFFALGIDGIHGHHFLNTHLIWTDVLAITGGFGCVISSVITLLIFFPRSTEMEVRAREASFERASHDLHLADPELRKSPDSAGTFLLTDSPVRATFALADPNSANPFRSPPALEVHELQSPWGTADVDSAASLPQVTYAKTSRSPPHKPPRPVGPRSPTIRVREDEQPSRNAVLTQDNLQRHNQGTSVVNPFVHSFTSPIGKTSIPLPGYGSIV</sequence>
<accession>A0A4Y7PM03</accession>
<evidence type="ECO:0000256" key="1">
    <source>
        <dbReference type="SAM" id="MobiDB-lite"/>
    </source>
</evidence>
<protein>
    <submittedName>
        <fullName evidence="3">Uncharacterized protein</fullName>
    </submittedName>
</protein>
<reference evidence="3 4" key="1">
    <citation type="submission" date="2018-06" db="EMBL/GenBank/DDBJ databases">
        <title>A transcriptomic atlas of mushroom development highlights an independent origin of complex multicellularity.</title>
        <authorList>
            <consortium name="DOE Joint Genome Institute"/>
            <person name="Krizsan K."/>
            <person name="Almasi E."/>
            <person name="Merenyi Z."/>
            <person name="Sahu N."/>
            <person name="Viragh M."/>
            <person name="Koszo T."/>
            <person name="Mondo S."/>
            <person name="Kiss B."/>
            <person name="Balint B."/>
            <person name="Kues U."/>
            <person name="Barry K."/>
            <person name="Hegedus J.C."/>
            <person name="Henrissat B."/>
            <person name="Johnson J."/>
            <person name="Lipzen A."/>
            <person name="Ohm R."/>
            <person name="Nagy I."/>
            <person name="Pangilinan J."/>
            <person name="Yan J."/>
            <person name="Xiong Y."/>
            <person name="Grigoriev I.V."/>
            <person name="Hibbett D.S."/>
            <person name="Nagy L.G."/>
        </authorList>
    </citation>
    <scope>NUCLEOTIDE SEQUENCE [LARGE SCALE GENOMIC DNA]</scope>
    <source>
        <strain evidence="3 4">SZMC22713</strain>
    </source>
</reference>
<dbReference type="EMBL" id="ML170243">
    <property type="protein sequence ID" value="TDL16454.1"/>
    <property type="molecule type" value="Genomic_DNA"/>
</dbReference>
<evidence type="ECO:0000313" key="4">
    <source>
        <dbReference type="Proteomes" id="UP000294933"/>
    </source>
</evidence>
<keyword evidence="4" id="KW-1185">Reference proteome</keyword>
<keyword evidence="2" id="KW-0812">Transmembrane</keyword>
<feature type="region of interest" description="Disordered" evidence="1">
    <location>
        <begin position="377"/>
        <end position="410"/>
    </location>
</feature>
<feature type="transmembrane region" description="Helical" evidence="2">
    <location>
        <begin position="179"/>
        <end position="198"/>
    </location>
</feature>
<organism evidence="3 4">
    <name type="scientific">Rickenella mellea</name>
    <dbReference type="NCBI Taxonomy" id="50990"/>
    <lineage>
        <taxon>Eukaryota</taxon>
        <taxon>Fungi</taxon>
        <taxon>Dikarya</taxon>
        <taxon>Basidiomycota</taxon>
        <taxon>Agaricomycotina</taxon>
        <taxon>Agaricomycetes</taxon>
        <taxon>Hymenochaetales</taxon>
        <taxon>Rickenellaceae</taxon>
        <taxon>Rickenella</taxon>
    </lineage>
</organism>
<dbReference type="STRING" id="50990.A0A4Y7PM03"/>
<keyword evidence="2" id="KW-0472">Membrane</keyword>
<feature type="transmembrane region" description="Helical" evidence="2">
    <location>
        <begin position="6"/>
        <end position="29"/>
    </location>
</feature>
<dbReference type="OrthoDB" id="2384193at2759"/>
<keyword evidence="2" id="KW-1133">Transmembrane helix</keyword>
<feature type="transmembrane region" description="Helical" evidence="2">
    <location>
        <begin position="228"/>
        <end position="246"/>
    </location>
</feature>